<comment type="caution">
    <text evidence="5">The sequence shown here is derived from an EMBL/GenBank/DDBJ whole genome shotgun (WGS) entry which is preliminary data.</text>
</comment>
<proteinExistence type="predicted"/>
<dbReference type="FunFam" id="3.40.50.80:FF:000012">
    <property type="entry name" value="NADPH oxidase, isoform B"/>
    <property type="match status" value="1"/>
</dbReference>
<dbReference type="AlphaFoldDB" id="A0A484D432"/>
<protein>
    <recommendedName>
        <fullName evidence="4">FAD-binding FR-type domain-containing protein</fullName>
    </recommendedName>
</protein>
<dbReference type="InterPro" id="IPR000778">
    <property type="entry name" value="Cyt_b245_heavy_chain"/>
</dbReference>
<dbReference type="InterPro" id="IPR017938">
    <property type="entry name" value="Riboflavin_synthase-like_b-brl"/>
</dbReference>
<dbReference type="Gene3D" id="2.40.30.10">
    <property type="entry name" value="Translation factors"/>
    <property type="match status" value="1"/>
</dbReference>
<keyword evidence="6" id="KW-1185">Reference proteome</keyword>
<dbReference type="CDD" id="cd06186">
    <property type="entry name" value="NOX_Duox_like_FAD_NADP"/>
    <property type="match status" value="1"/>
</dbReference>
<gene>
    <name evidence="5" type="ORF">EPR50_G00093050</name>
</gene>
<evidence type="ECO:0000313" key="6">
    <source>
        <dbReference type="Proteomes" id="UP000295070"/>
    </source>
</evidence>
<dbReference type="InterPro" id="IPR039261">
    <property type="entry name" value="FNR_nucleotide-bd"/>
</dbReference>
<evidence type="ECO:0000256" key="3">
    <source>
        <dbReference type="SAM" id="MobiDB-lite"/>
    </source>
</evidence>
<dbReference type="PRINTS" id="PR00466">
    <property type="entry name" value="GP91PHOX"/>
</dbReference>
<sequence length="382" mass="44055">MGGLHIVEVNLLPSKVTHLVIKRPEFFHFKPGDYVYINIPEIAKYEWHPFTISSPPEQSDSLWLHIRSMGQWTNRLYEYFRQPQREEVSPKRLAASLRHRRQLTRAQEELFSFTNCNGAVASNENASVELMMYRQNGSPAPPTSEAPPPDGLEPAERGEAPPILQVSAKFGENHRFCNIKCYVDGPYGTPTRQIFTSEHAVLIGAGIGITPFASILQSIMYRYRMRKQNCPNCNYSWCENIKDGEMLLRKVDFIWINRDQKSFEWFVSLLTKLEMDQADEEPEGRFLEMHMYMTSALSKNDMKAIGLQMALDLLAKKEKRDSITGLRTRTQPGRPEWGKVFQKVSEENKGKVHVFYCGAPALAKTIKAQCERFGFNFYKEHF</sequence>
<dbReference type="Gene3D" id="3.40.50.80">
    <property type="entry name" value="Nucleotide-binding domain of ferredoxin-NADP reductase (FNR) module"/>
    <property type="match status" value="1"/>
</dbReference>
<dbReference type="FunFam" id="2.40.30.10:FF:000056">
    <property type="entry name" value="NADPH oxidase 5"/>
    <property type="match status" value="1"/>
</dbReference>
<dbReference type="SUPFAM" id="SSF52343">
    <property type="entry name" value="Ferredoxin reductase-like, C-terminal NADP-linked domain"/>
    <property type="match status" value="1"/>
</dbReference>
<reference evidence="5 6" key="1">
    <citation type="submission" date="2019-01" db="EMBL/GenBank/DDBJ databases">
        <title>A chromosome-scale genome assembly of the yellow perch, Perca flavescens.</title>
        <authorList>
            <person name="Feron R."/>
            <person name="Morvezen R."/>
            <person name="Bestin A."/>
            <person name="Haffray P."/>
            <person name="Klopp C."/>
            <person name="Zahm M."/>
            <person name="Cabau C."/>
            <person name="Roques C."/>
            <person name="Donnadieu C."/>
            <person name="Bouchez O."/>
            <person name="Christie M."/>
            <person name="Larson W."/>
            <person name="Guiguen Y."/>
        </authorList>
    </citation>
    <scope>NUCLEOTIDE SEQUENCE [LARGE SCALE GENOMIC DNA]</scope>
    <source>
        <strain evidence="5">YP-PL-M2</strain>
        <tissue evidence="5">Blood</tissue>
    </source>
</reference>
<feature type="compositionally biased region" description="Pro residues" evidence="3">
    <location>
        <begin position="139"/>
        <end position="151"/>
    </location>
</feature>
<feature type="domain" description="FAD-binding FR-type" evidence="4">
    <location>
        <begin position="1"/>
        <end position="98"/>
    </location>
</feature>
<accession>A0A484D432</accession>
<dbReference type="EMBL" id="SCKG01000008">
    <property type="protein sequence ID" value="TDH10025.1"/>
    <property type="molecule type" value="Genomic_DNA"/>
</dbReference>
<dbReference type="Pfam" id="PF08030">
    <property type="entry name" value="NAD_binding_6"/>
    <property type="match status" value="1"/>
</dbReference>
<dbReference type="PANTHER" id="PTHR11972:SF58">
    <property type="entry name" value="NADPH OXIDASE 5"/>
    <property type="match status" value="1"/>
</dbReference>
<dbReference type="PANTHER" id="PTHR11972">
    <property type="entry name" value="NADPH OXIDASE"/>
    <property type="match status" value="1"/>
</dbReference>
<comment type="catalytic activity">
    <reaction evidence="2">
        <text>NADPH + 2 O2 = 2 superoxide + NADP(+) + H(+)</text>
        <dbReference type="Rhea" id="RHEA:63180"/>
        <dbReference type="ChEBI" id="CHEBI:15378"/>
        <dbReference type="ChEBI" id="CHEBI:15379"/>
        <dbReference type="ChEBI" id="CHEBI:18421"/>
        <dbReference type="ChEBI" id="CHEBI:57783"/>
        <dbReference type="ChEBI" id="CHEBI:58349"/>
    </reaction>
</comment>
<dbReference type="InterPro" id="IPR017927">
    <property type="entry name" value="FAD-bd_FR_type"/>
</dbReference>
<dbReference type="Proteomes" id="UP000295070">
    <property type="component" value="Chromosome 8"/>
</dbReference>
<dbReference type="Pfam" id="PF08022">
    <property type="entry name" value="FAD_binding_8"/>
    <property type="match status" value="1"/>
</dbReference>
<dbReference type="GO" id="GO:0016175">
    <property type="term" value="F:superoxide-generating NAD(P)H oxidase activity"/>
    <property type="evidence" value="ECO:0007669"/>
    <property type="project" value="TreeGrafter"/>
</dbReference>
<dbReference type="InterPro" id="IPR050369">
    <property type="entry name" value="RBOH/FRE"/>
</dbReference>
<evidence type="ECO:0000313" key="5">
    <source>
        <dbReference type="EMBL" id="TDH10025.1"/>
    </source>
</evidence>
<evidence type="ECO:0000259" key="4">
    <source>
        <dbReference type="PROSITE" id="PS51384"/>
    </source>
</evidence>
<keyword evidence="1" id="KW-0560">Oxidoreductase</keyword>
<dbReference type="GO" id="GO:0043020">
    <property type="term" value="C:NADPH oxidase complex"/>
    <property type="evidence" value="ECO:0007669"/>
    <property type="project" value="TreeGrafter"/>
</dbReference>
<dbReference type="SUPFAM" id="SSF63380">
    <property type="entry name" value="Riboflavin synthase domain-like"/>
    <property type="match status" value="1"/>
</dbReference>
<dbReference type="InterPro" id="IPR013112">
    <property type="entry name" value="FAD-bd_8"/>
</dbReference>
<name>A0A484D432_PERFV</name>
<organism evidence="5 6">
    <name type="scientific">Perca flavescens</name>
    <name type="common">American yellow perch</name>
    <name type="synonym">Morone flavescens</name>
    <dbReference type="NCBI Taxonomy" id="8167"/>
    <lineage>
        <taxon>Eukaryota</taxon>
        <taxon>Metazoa</taxon>
        <taxon>Chordata</taxon>
        <taxon>Craniata</taxon>
        <taxon>Vertebrata</taxon>
        <taxon>Euteleostomi</taxon>
        <taxon>Actinopterygii</taxon>
        <taxon>Neopterygii</taxon>
        <taxon>Teleostei</taxon>
        <taxon>Neoteleostei</taxon>
        <taxon>Acanthomorphata</taxon>
        <taxon>Eupercaria</taxon>
        <taxon>Perciformes</taxon>
        <taxon>Percoidei</taxon>
        <taxon>Percidae</taxon>
        <taxon>Percinae</taxon>
        <taxon>Perca</taxon>
    </lineage>
</organism>
<dbReference type="InterPro" id="IPR013121">
    <property type="entry name" value="Fe_red_NAD-bd_6"/>
</dbReference>
<dbReference type="PROSITE" id="PS51384">
    <property type="entry name" value="FAD_FR"/>
    <property type="match status" value="1"/>
</dbReference>
<evidence type="ECO:0000256" key="1">
    <source>
        <dbReference type="ARBA" id="ARBA00023002"/>
    </source>
</evidence>
<dbReference type="STRING" id="8167.A0A484D432"/>
<evidence type="ECO:0000256" key="2">
    <source>
        <dbReference type="ARBA" id="ARBA00049908"/>
    </source>
</evidence>
<dbReference type="GO" id="GO:0042554">
    <property type="term" value="P:superoxide anion generation"/>
    <property type="evidence" value="ECO:0007669"/>
    <property type="project" value="TreeGrafter"/>
</dbReference>
<feature type="region of interest" description="Disordered" evidence="3">
    <location>
        <begin position="134"/>
        <end position="157"/>
    </location>
</feature>
<dbReference type="GO" id="GO:0006952">
    <property type="term" value="P:defense response"/>
    <property type="evidence" value="ECO:0007669"/>
    <property type="project" value="TreeGrafter"/>
</dbReference>